<keyword evidence="5" id="KW-0949">S-adenosyl-L-methionine</keyword>
<feature type="region of interest" description="Disordered" evidence="12">
    <location>
        <begin position="609"/>
        <end position="668"/>
    </location>
</feature>
<evidence type="ECO:0000256" key="8">
    <source>
        <dbReference type="ARBA" id="ARBA00023235"/>
    </source>
</evidence>
<dbReference type="Proteomes" id="UP000663836">
    <property type="component" value="Unassembled WGS sequence"/>
</dbReference>
<dbReference type="Gene3D" id="3.40.50.10470">
    <property type="entry name" value="Translation initiation factor eif-2b, domain 2"/>
    <property type="match status" value="1"/>
</dbReference>
<sequence>MQDDQTLKAICYQRGSLSILDQLKLPDESSYIPINSVDDAWKAIHTMSIRGAPAIAVCGVLSLAIELNNSRSKFDSVSSVQQFVTAELNYLLTARPTAVNLTDAAKTIIDYLIPLSNKHGNVSSYIDELLVFMEQFLERDLADNRSIGRYGAEAICQNNTNHKKLNVLTHCNTGSLATVGFGTALGVIRQLAVNDALQLVYFTETRPYNQGSRLTAYELLHDRIPHTLICDSMAGFLMQKEPIHAVIVGADRITANGDTANKIGTYQLAILAKHHHIPFYVAAPTTSIDLTKQTGNEIVIEQRPSREMTSIKGINIAAEGVQVWNPAFDITPAHLITGIITEHGVFKPDELEEKLLSLKEVQTMTNLIQEGSKVILYLGYNNLHVIKVKANEVYQTKFGALKHNDLIGKEFGSKIICTKGYVHALSVIPELWTLALPHRTQILYMADISLILLELDIKPGSIVIEAGTGSGSLSHSIIRSLRPNGHLYTFEFHELRSNLARNEFEEHGLSQFVTVQHRDVLSNGFEHENIADAVFLDLPAPWNAIEHVMKVLKKTGGRLCTFSPCIEQVQRTCQRLHMNNFEEINTVECLRRIHEFRYQHRSKIRFTADQNQEEIIDRKSNKREPDDDDGNEEEETTTNKKLKNDSEATTKRQPQETESTLTAIGPLVMPGHTGYLTFAYIKQE</sequence>
<keyword evidence="9 11" id="KW-0539">Nucleus</keyword>
<comment type="subcellular location">
    <subcellularLocation>
        <location evidence="11">Cytoplasm</location>
    </subcellularLocation>
    <subcellularLocation>
        <location evidence="11">Nucleus</location>
    </subcellularLocation>
</comment>
<dbReference type="GO" id="GO:0030488">
    <property type="term" value="P:tRNA methylation"/>
    <property type="evidence" value="ECO:0007669"/>
    <property type="project" value="InterPro"/>
</dbReference>
<dbReference type="GO" id="GO:0005737">
    <property type="term" value="C:cytoplasm"/>
    <property type="evidence" value="ECO:0007669"/>
    <property type="project" value="UniProtKB-SubCell"/>
</dbReference>
<evidence type="ECO:0000256" key="11">
    <source>
        <dbReference type="HAMAP-Rule" id="MF_03119"/>
    </source>
</evidence>
<dbReference type="FunFam" id="1.20.120.420:FF:000003">
    <property type="entry name" value="Methylthioribose-1-phosphate isomerase"/>
    <property type="match status" value="1"/>
</dbReference>
<keyword evidence="4" id="KW-0808">Transferase</keyword>
<dbReference type="InterPro" id="IPR027363">
    <property type="entry name" value="M1Pi_N"/>
</dbReference>
<dbReference type="InterPro" id="IPR000649">
    <property type="entry name" value="IF-2B-related"/>
</dbReference>
<comment type="pathway">
    <text evidence="11">Amino-acid biosynthesis; L-methionine biosynthesis via salvage pathway; L-methionine from S-methyl-5-thio-alpha-D-ribose 1-phosphate: step 1/6.</text>
</comment>
<dbReference type="SUPFAM" id="SSF53335">
    <property type="entry name" value="S-adenosyl-L-methionine-dependent methyltransferases"/>
    <property type="match status" value="1"/>
</dbReference>
<dbReference type="SUPFAM" id="SSF100950">
    <property type="entry name" value="NagB/RpiA/CoA transferase-like"/>
    <property type="match status" value="1"/>
</dbReference>
<feature type="compositionally biased region" description="Basic and acidic residues" evidence="12">
    <location>
        <begin position="642"/>
        <end position="655"/>
    </location>
</feature>
<dbReference type="Gene3D" id="3.10.330.20">
    <property type="match status" value="1"/>
</dbReference>
<evidence type="ECO:0000259" key="13">
    <source>
        <dbReference type="Pfam" id="PF08704"/>
    </source>
</evidence>
<evidence type="ECO:0000256" key="3">
    <source>
        <dbReference type="ARBA" id="ARBA00022605"/>
    </source>
</evidence>
<keyword evidence="1 11" id="KW-0963">Cytoplasm</keyword>
<evidence type="ECO:0000313" key="15">
    <source>
        <dbReference type="Proteomes" id="UP000663836"/>
    </source>
</evidence>
<evidence type="ECO:0000256" key="6">
    <source>
        <dbReference type="ARBA" id="ARBA00022694"/>
    </source>
</evidence>
<dbReference type="GO" id="GO:0031515">
    <property type="term" value="C:tRNA (m1A) methyltransferase complex"/>
    <property type="evidence" value="ECO:0007669"/>
    <property type="project" value="InterPro"/>
</dbReference>
<gene>
    <name evidence="14" type="ORF">JBS370_LOCUS161</name>
</gene>
<dbReference type="FunFam" id="3.40.50.10470:FF:000003">
    <property type="entry name" value="Methylthioribose-1-phosphate isomerase"/>
    <property type="match status" value="1"/>
</dbReference>
<dbReference type="NCBIfam" id="TIGR00524">
    <property type="entry name" value="eIF-2B_rel"/>
    <property type="match status" value="1"/>
</dbReference>
<evidence type="ECO:0000256" key="1">
    <source>
        <dbReference type="ARBA" id="ARBA00022490"/>
    </source>
</evidence>
<evidence type="ECO:0000256" key="12">
    <source>
        <dbReference type="SAM" id="MobiDB-lite"/>
    </source>
</evidence>
<dbReference type="InterPro" id="IPR029063">
    <property type="entry name" value="SAM-dependent_MTases_sf"/>
</dbReference>
<dbReference type="Pfam" id="PF01008">
    <property type="entry name" value="IF-2B"/>
    <property type="match status" value="1"/>
</dbReference>
<keyword evidence="7 11" id="KW-0486">Methionine biosynthesis</keyword>
<comment type="catalytic activity">
    <reaction evidence="10">
        <text>an adenosine in mRNA + S-adenosyl-L-methionine = an N(1)-methyladenosine in mRNA + S-adenosyl-L-homocysteine + H(+)</text>
        <dbReference type="Rhea" id="RHEA:55392"/>
        <dbReference type="Rhea" id="RHEA-COMP:12414"/>
        <dbReference type="Rhea" id="RHEA-COMP:12415"/>
        <dbReference type="ChEBI" id="CHEBI:15378"/>
        <dbReference type="ChEBI" id="CHEBI:57856"/>
        <dbReference type="ChEBI" id="CHEBI:59789"/>
        <dbReference type="ChEBI" id="CHEBI:74411"/>
        <dbReference type="ChEBI" id="CHEBI:74491"/>
    </reaction>
</comment>
<evidence type="ECO:0000256" key="9">
    <source>
        <dbReference type="ARBA" id="ARBA00023242"/>
    </source>
</evidence>
<dbReference type="InterPro" id="IPR005251">
    <property type="entry name" value="IF-M1Pi"/>
</dbReference>
<dbReference type="GO" id="GO:0005634">
    <property type="term" value="C:nucleus"/>
    <property type="evidence" value="ECO:0007669"/>
    <property type="project" value="UniProtKB-SubCell"/>
</dbReference>
<dbReference type="InterPro" id="IPR049470">
    <property type="entry name" value="TRM61_C"/>
</dbReference>
<proteinExistence type="inferred from homology"/>
<comment type="function">
    <text evidence="11">Catalyzes the interconversion of methylthioribose-1-phosphate (MTR-1-P) into methylthioribulose-1-phosphate (MTRu-1-P).</text>
</comment>
<keyword evidence="6" id="KW-0819">tRNA processing</keyword>
<dbReference type="Pfam" id="PF08704">
    <property type="entry name" value="GCD14"/>
    <property type="match status" value="1"/>
</dbReference>
<keyword evidence="2" id="KW-0489">Methyltransferase</keyword>
<accession>A0A818IHG6</accession>
<keyword evidence="8 11" id="KW-0413">Isomerase</keyword>
<comment type="similarity">
    <text evidence="11">Belongs to the eIF-2B alpha/beta/delta subunits family. MtnA subfamily.</text>
</comment>
<dbReference type="EC" id="5.3.1.23" evidence="11"/>
<feature type="compositionally biased region" description="Acidic residues" evidence="12">
    <location>
        <begin position="626"/>
        <end position="636"/>
    </location>
</feature>
<dbReference type="EMBL" id="CAJOBD010000004">
    <property type="protein sequence ID" value="CAF3526841.1"/>
    <property type="molecule type" value="Genomic_DNA"/>
</dbReference>
<comment type="catalytic activity">
    <reaction evidence="11">
        <text>5-(methylsulfanyl)-alpha-D-ribose 1-phosphate = 5-(methylsulfanyl)-D-ribulose 1-phosphate</text>
        <dbReference type="Rhea" id="RHEA:19989"/>
        <dbReference type="ChEBI" id="CHEBI:58533"/>
        <dbReference type="ChEBI" id="CHEBI:58548"/>
        <dbReference type="EC" id="5.3.1.23"/>
    </reaction>
</comment>
<dbReference type="InterPro" id="IPR014816">
    <property type="entry name" value="tRNA_MeTrfase_Gcd14"/>
</dbReference>
<feature type="active site" description="Proton donor" evidence="11">
    <location>
        <position position="251"/>
    </location>
</feature>
<evidence type="ECO:0000256" key="7">
    <source>
        <dbReference type="ARBA" id="ARBA00023167"/>
    </source>
</evidence>
<dbReference type="GO" id="GO:0160107">
    <property type="term" value="F:tRNA (adenine(58)-N1)-methyltransferase activity"/>
    <property type="evidence" value="ECO:0007669"/>
    <property type="project" value="InterPro"/>
</dbReference>
<dbReference type="NCBIfam" id="NF004326">
    <property type="entry name" value="PRK05720.1"/>
    <property type="match status" value="1"/>
</dbReference>
<comment type="caution">
    <text evidence="14">The sequence shown here is derived from an EMBL/GenBank/DDBJ whole genome shotgun (WGS) entry which is preliminary data.</text>
</comment>
<dbReference type="HAMAP" id="MF_01678">
    <property type="entry name" value="Salvage_MtnA"/>
    <property type="match status" value="1"/>
</dbReference>
<dbReference type="Gene3D" id="1.20.120.420">
    <property type="entry name" value="translation initiation factor eif-2b, domain 1"/>
    <property type="match status" value="1"/>
</dbReference>
<name>A0A818IHG6_9BILA</name>
<evidence type="ECO:0000256" key="4">
    <source>
        <dbReference type="ARBA" id="ARBA00022679"/>
    </source>
</evidence>
<reference evidence="14" key="1">
    <citation type="submission" date="2021-02" db="EMBL/GenBank/DDBJ databases">
        <authorList>
            <person name="Nowell W R."/>
        </authorList>
    </citation>
    <scope>NUCLEOTIDE SEQUENCE</scope>
</reference>
<keyword evidence="3 11" id="KW-0028">Amino-acid biosynthesis</keyword>
<feature type="domain" description="tRNA (adenine(58)-N(1))-methyltransferase catalytic subunit TRM61 C-terminal" evidence="13">
    <location>
        <begin position="420"/>
        <end position="679"/>
    </location>
</feature>
<protein>
    <recommendedName>
        <fullName evidence="11">Methylthioribose-1-phosphate isomerase</fullName>
        <shortName evidence="11">M1Pi</shortName>
        <shortName evidence="11">MTR-1-P isomerase</shortName>
        <ecNumber evidence="11">5.3.1.23</ecNumber>
    </recommendedName>
    <alternativeName>
        <fullName evidence="11">S-methyl-5-thioribose-1-phosphate isomerase</fullName>
    </alternativeName>
    <alternativeName>
        <fullName evidence="11">Translation initiation factor eIF-2B subunit alpha/beta/delta-like protein</fullName>
    </alternativeName>
</protein>
<evidence type="ECO:0000256" key="10">
    <source>
        <dbReference type="ARBA" id="ARBA00048481"/>
    </source>
</evidence>
<dbReference type="InterPro" id="IPR011559">
    <property type="entry name" value="Initiation_fac_2B_a/b/d"/>
</dbReference>
<dbReference type="PANTHER" id="PTHR43475:SF1">
    <property type="entry name" value="METHYLTHIORIBOSE-1-PHOSPHATE ISOMERASE"/>
    <property type="match status" value="1"/>
</dbReference>
<organism evidence="14 15">
    <name type="scientific">Rotaria sordida</name>
    <dbReference type="NCBI Taxonomy" id="392033"/>
    <lineage>
        <taxon>Eukaryota</taxon>
        <taxon>Metazoa</taxon>
        <taxon>Spiralia</taxon>
        <taxon>Gnathifera</taxon>
        <taxon>Rotifera</taxon>
        <taxon>Eurotatoria</taxon>
        <taxon>Bdelloidea</taxon>
        <taxon>Philodinida</taxon>
        <taxon>Philodinidae</taxon>
        <taxon>Rotaria</taxon>
    </lineage>
</organism>
<feature type="site" description="Transition state stabilizer" evidence="11">
    <location>
        <position position="171"/>
    </location>
</feature>
<evidence type="ECO:0000313" key="14">
    <source>
        <dbReference type="EMBL" id="CAF3526841.1"/>
    </source>
</evidence>
<evidence type="ECO:0000256" key="2">
    <source>
        <dbReference type="ARBA" id="ARBA00022603"/>
    </source>
</evidence>
<dbReference type="PANTHER" id="PTHR43475">
    <property type="entry name" value="METHYLTHIORIBOSE-1-PHOSPHATE ISOMERASE"/>
    <property type="match status" value="1"/>
</dbReference>
<dbReference type="GO" id="GO:0019509">
    <property type="term" value="P:L-methionine salvage from methylthioadenosine"/>
    <property type="evidence" value="ECO:0007669"/>
    <property type="project" value="UniProtKB-UniRule"/>
</dbReference>
<dbReference type="InterPro" id="IPR037171">
    <property type="entry name" value="NagB/RpiA_transferase-like"/>
</dbReference>
<dbReference type="InterPro" id="IPR042529">
    <property type="entry name" value="IF_2B-like_C"/>
</dbReference>
<dbReference type="NCBIfam" id="TIGR00512">
    <property type="entry name" value="salvage_mtnA"/>
    <property type="match status" value="1"/>
</dbReference>
<dbReference type="Gene3D" id="3.40.50.150">
    <property type="entry name" value="Vaccinia Virus protein VP39"/>
    <property type="match status" value="1"/>
</dbReference>
<dbReference type="CDD" id="cd02440">
    <property type="entry name" value="AdoMet_MTases"/>
    <property type="match status" value="1"/>
</dbReference>
<dbReference type="GO" id="GO:0046523">
    <property type="term" value="F:S-methyl-5-thioribose-1-phosphate isomerase activity"/>
    <property type="evidence" value="ECO:0007669"/>
    <property type="project" value="UniProtKB-UniRule"/>
</dbReference>
<dbReference type="PROSITE" id="PS51620">
    <property type="entry name" value="SAM_TRM61"/>
    <property type="match status" value="1"/>
</dbReference>
<dbReference type="AlphaFoldDB" id="A0A818IHG6"/>
<feature type="compositionally biased region" description="Basic and acidic residues" evidence="12">
    <location>
        <begin position="615"/>
        <end position="625"/>
    </location>
</feature>
<evidence type="ECO:0000256" key="5">
    <source>
        <dbReference type="ARBA" id="ARBA00022691"/>
    </source>
</evidence>
<dbReference type="UniPathway" id="UPA00904">
    <property type="reaction ID" value="UER00874"/>
</dbReference>